<dbReference type="EMBL" id="JABSTQ010010752">
    <property type="protein sequence ID" value="KAG0418259.1"/>
    <property type="molecule type" value="Genomic_DNA"/>
</dbReference>
<comment type="caution">
    <text evidence="1">The sequence shown here is derived from an EMBL/GenBank/DDBJ whole genome shotgun (WGS) entry which is preliminary data.</text>
</comment>
<keyword evidence="2" id="KW-1185">Reference proteome</keyword>
<sequence>MYCNGLLRGIITMNNFLLTAALSTLYLAAAVAEPGRNAELYQSREERKVGASQDPSVYSDECRQRHDYYRTKHGVPGLKNNETLRLLAQDWADHLAAQPKGSPLEHRPNNKYGENIYAASSSSPSFMVNAQAPVDFWYNEIKDYDYANPGFSYKTGHFTQVVWKSTTNVGCAISKVASRSAYFVVCNYSPPGNYLGQFEKNRDIGQLDQGTPSRDRTVSTYRAAEIVDIHMSSAVSDAHHATGVVLAACVLHNYLRDDKLYLPDAYADEVDPFGNIADGQWRNEASQQSNALLHLPRLRSLHLDQSARKRNTMATASSQLLGWISGGECFQCTLFKILN</sequence>
<dbReference type="Proteomes" id="UP000805193">
    <property type="component" value="Unassembled WGS sequence"/>
</dbReference>
<evidence type="ECO:0000313" key="1">
    <source>
        <dbReference type="EMBL" id="KAG0418259.1"/>
    </source>
</evidence>
<name>A0AC60PEY2_IXOPE</name>
<gene>
    <name evidence="1" type="ORF">HPB47_005014</name>
</gene>
<organism evidence="1 2">
    <name type="scientific">Ixodes persulcatus</name>
    <name type="common">Taiga tick</name>
    <dbReference type="NCBI Taxonomy" id="34615"/>
    <lineage>
        <taxon>Eukaryota</taxon>
        <taxon>Metazoa</taxon>
        <taxon>Ecdysozoa</taxon>
        <taxon>Arthropoda</taxon>
        <taxon>Chelicerata</taxon>
        <taxon>Arachnida</taxon>
        <taxon>Acari</taxon>
        <taxon>Parasitiformes</taxon>
        <taxon>Ixodida</taxon>
        <taxon>Ixodoidea</taxon>
        <taxon>Ixodidae</taxon>
        <taxon>Ixodinae</taxon>
        <taxon>Ixodes</taxon>
    </lineage>
</organism>
<protein>
    <submittedName>
        <fullName evidence="1">Uncharacterized protein</fullName>
    </submittedName>
</protein>
<evidence type="ECO:0000313" key="2">
    <source>
        <dbReference type="Proteomes" id="UP000805193"/>
    </source>
</evidence>
<proteinExistence type="predicted"/>
<accession>A0AC60PEY2</accession>
<reference evidence="1 2" key="1">
    <citation type="journal article" date="2020" name="Cell">
        <title>Large-Scale Comparative Analyses of Tick Genomes Elucidate Their Genetic Diversity and Vector Capacities.</title>
        <authorList>
            <consortium name="Tick Genome and Microbiome Consortium (TIGMIC)"/>
            <person name="Jia N."/>
            <person name="Wang J."/>
            <person name="Shi W."/>
            <person name="Du L."/>
            <person name="Sun Y."/>
            <person name="Zhan W."/>
            <person name="Jiang J.F."/>
            <person name="Wang Q."/>
            <person name="Zhang B."/>
            <person name="Ji P."/>
            <person name="Bell-Sakyi L."/>
            <person name="Cui X.M."/>
            <person name="Yuan T.T."/>
            <person name="Jiang B.G."/>
            <person name="Yang W.F."/>
            <person name="Lam T.T."/>
            <person name="Chang Q.C."/>
            <person name="Ding S.J."/>
            <person name="Wang X.J."/>
            <person name="Zhu J.G."/>
            <person name="Ruan X.D."/>
            <person name="Zhao L."/>
            <person name="Wei J.T."/>
            <person name="Ye R.Z."/>
            <person name="Que T.C."/>
            <person name="Du C.H."/>
            <person name="Zhou Y.H."/>
            <person name="Cheng J.X."/>
            <person name="Dai P.F."/>
            <person name="Guo W.B."/>
            <person name="Han X.H."/>
            <person name="Huang E.J."/>
            <person name="Li L.F."/>
            <person name="Wei W."/>
            <person name="Gao Y.C."/>
            <person name="Liu J.Z."/>
            <person name="Shao H.Z."/>
            <person name="Wang X."/>
            <person name="Wang C.C."/>
            <person name="Yang T.C."/>
            <person name="Huo Q.B."/>
            <person name="Li W."/>
            <person name="Chen H.Y."/>
            <person name="Chen S.E."/>
            <person name="Zhou L.G."/>
            <person name="Ni X.B."/>
            <person name="Tian J.H."/>
            <person name="Sheng Y."/>
            <person name="Liu T."/>
            <person name="Pan Y.S."/>
            <person name="Xia L.Y."/>
            <person name="Li J."/>
            <person name="Zhao F."/>
            <person name="Cao W.C."/>
        </authorList>
    </citation>
    <scope>NUCLEOTIDE SEQUENCE [LARGE SCALE GENOMIC DNA]</scope>
    <source>
        <strain evidence="1">Iper-2018</strain>
    </source>
</reference>